<accession>A0A8J2KRI8</accession>
<name>A0A8J2KRI8_9HEXA</name>
<dbReference type="EMBL" id="CAJVCH010421452">
    <property type="protein sequence ID" value="CAG7818451.1"/>
    <property type="molecule type" value="Genomic_DNA"/>
</dbReference>
<evidence type="ECO:0000313" key="2">
    <source>
        <dbReference type="Proteomes" id="UP000708208"/>
    </source>
</evidence>
<keyword evidence="2" id="KW-1185">Reference proteome</keyword>
<comment type="caution">
    <text evidence="1">The sequence shown here is derived from an EMBL/GenBank/DDBJ whole genome shotgun (WGS) entry which is preliminary data.</text>
</comment>
<dbReference type="Proteomes" id="UP000708208">
    <property type="component" value="Unassembled WGS sequence"/>
</dbReference>
<dbReference type="AlphaFoldDB" id="A0A8J2KRI8"/>
<sequence>MCFGQPQKIFAELMLIGRKMLG</sequence>
<gene>
    <name evidence="1" type="ORF">AFUS01_LOCUS28957</name>
</gene>
<proteinExistence type="predicted"/>
<feature type="non-terminal residue" evidence="1">
    <location>
        <position position="1"/>
    </location>
</feature>
<protein>
    <submittedName>
        <fullName evidence="1">Uncharacterized protein</fullName>
    </submittedName>
</protein>
<reference evidence="1" key="1">
    <citation type="submission" date="2021-06" db="EMBL/GenBank/DDBJ databases">
        <authorList>
            <person name="Hodson N. C."/>
            <person name="Mongue J. A."/>
            <person name="Jaron S. K."/>
        </authorList>
    </citation>
    <scope>NUCLEOTIDE SEQUENCE</scope>
</reference>
<organism evidence="1 2">
    <name type="scientific">Allacma fusca</name>
    <dbReference type="NCBI Taxonomy" id="39272"/>
    <lineage>
        <taxon>Eukaryota</taxon>
        <taxon>Metazoa</taxon>
        <taxon>Ecdysozoa</taxon>
        <taxon>Arthropoda</taxon>
        <taxon>Hexapoda</taxon>
        <taxon>Collembola</taxon>
        <taxon>Symphypleona</taxon>
        <taxon>Sminthuridae</taxon>
        <taxon>Allacma</taxon>
    </lineage>
</organism>
<evidence type="ECO:0000313" key="1">
    <source>
        <dbReference type="EMBL" id="CAG7818451.1"/>
    </source>
</evidence>